<gene>
    <name evidence="1" type="ORF">EV182_008483</name>
</gene>
<organism evidence="1 2">
    <name type="scientific">Spiromyces aspiralis</name>
    <dbReference type="NCBI Taxonomy" id="68401"/>
    <lineage>
        <taxon>Eukaryota</taxon>
        <taxon>Fungi</taxon>
        <taxon>Fungi incertae sedis</taxon>
        <taxon>Zoopagomycota</taxon>
        <taxon>Kickxellomycotina</taxon>
        <taxon>Kickxellomycetes</taxon>
        <taxon>Kickxellales</taxon>
        <taxon>Kickxellaceae</taxon>
        <taxon>Spiromyces</taxon>
    </lineage>
</organism>
<protein>
    <submittedName>
        <fullName evidence="1">Uncharacterized protein</fullName>
    </submittedName>
</protein>
<evidence type="ECO:0000313" key="1">
    <source>
        <dbReference type="EMBL" id="KAJ1676292.1"/>
    </source>
</evidence>
<reference evidence="1" key="1">
    <citation type="submission" date="2022-06" db="EMBL/GenBank/DDBJ databases">
        <title>Phylogenomic reconstructions and comparative analyses of Kickxellomycotina fungi.</title>
        <authorList>
            <person name="Reynolds N.K."/>
            <person name="Stajich J.E."/>
            <person name="Barry K."/>
            <person name="Grigoriev I.V."/>
            <person name="Crous P."/>
            <person name="Smith M.E."/>
        </authorList>
    </citation>
    <scope>NUCLEOTIDE SEQUENCE</scope>
    <source>
        <strain evidence="1">RSA 2271</strain>
    </source>
</reference>
<keyword evidence="2" id="KW-1185">Reference proteome</keyword>
<accession>A0ACC1HJ96</accession>
<dbReference type="EMBL" id="JAMZIH010004397">
    <property type="protein sequence ID" value="KAJ1676292.1"/>
    <property type="molecule type" value="Genomic_DNA"/>
</dbReference>
<feature type="non-terminal residue" evidence="1">
    <location>
        <position position="128"/>
    </location>
</feature>
<name>A0ACC1HJ96_9FUNG</name>
<dbReference type="Proteomes" id="UP001145114">
    <property type="component" value="Unassembled WGS sequence"/>
</dbReference>
<proteinExistence type="predicted"/>
<sequence>MNGTEWEFMVDQMIQRYKSDIQRLQSDVDGLTKANAKLERRIVKFKEVYLNDMEAIRKEESMARDQIRQLEERLKLKEEQLEEAQQNLLLSREDLESLLKKQENAPRQCGGVEVPRGFSEAAETDIGH</sequence>
<evidence type="ECO:0000313" key="2">
    <source>
        <dbReference type="Proteomes" id="UP001145114"/>
    </source>
</evidence>
<comment type="caution">
    <text evidence="1">The sequence shown here is derived from an EMBL/GenBank/DDBJ whole genome shotgun (WGS) entry which is preliminary data.</text>
</comment>